<gene>
    <name evidence="1" type="ORF">TCM_017185</name>
</gene>
<dbReference type="Proteomes" id="UP000026915">
    <property type="component" value="Chromosome 4"/>
</dbReference>
<organism evidence="1 2">
    <name type="scientific">Theobroma cacao</name>
    <name type="common">Cacao</name>
    <name type="synonym">Cocoa</name>
    <dbReference type="NCBI Taxonomy" id="3641"/>
    <lineage>
        <taxon>Eukaryota</taxon>
        <taxon>Viridiplantae</taxon>
        <taxon>Streptophyta</taxon>
        <taxon>Embryophyta</taxon>
        <taxon>Tracheophyta</taxon>
        <taxon>Spermatophyta</taxon>
        <taxon>Magnoliopsida</taxon>
        <taxon>eudicotyledons</taxon>
        <taxon>Gunneridae</taxon>
        <taxon>Pentapetalae</taxon>
        <taxon>rosids</taxon>
        <taxon>malvids</taxon>
        <taxon>Malvales</taxon>
        <taxon>Malvaceae</taxon>
        <taxon>Byttnerioideae</taxon>
        <taxon>Theobroma</taxon>
    </lineage>
</organism>
<dbReference type="HOGENOM" id="CLU_2594618_0_0_1"/>
<evidence type="ECO:0000313" key="1">
    <source>
        <dbReference type="EMBL" id="EOY02789.1"/>
    </source>
</evidence>
<dbReference type="AlphaFoldDB" id="A0A061EKH9"/>
<keyword evidence="2" id="KW-1185">Reference proteome</keyword>
<evidence type="ECO:0000313" key="2">
    <source>
        <dbReference type="Proteomes" id="UP000026915"/>
    </source>
</evidence>
<reference evidence="1 2" key="1">
    <citation type="journal article" date="2013" name="Genome Biol.">
        <title>The genome sequence of the most widely cultivated cacao type and its use to identify candidate genes regulating pod color.</title>
        <authorList>
            <person name="Motamayor J.C."/>
            <person name="Mockaitis K."/>
            <person name="Schmutz J."/>
            <person name="Haiminen N."/>
            <person name="Iii D.L."/>
            <person name="Cornejo O."/>
            <person name="Findley S.D."/>
            <person name="Zheng P."/>
            <person name="Utro F."/>
            <person name="Royaert S."/>
            <person name="Saski C."/>
            <person name="Jenkins J."/>
            <person name="Podicheti R."/>
            <person name="Zhao M."/>
            <person name="Scheffler B.E."/>
            <person name="Stack J.C."/>
            <person name="Feltus F.A."/>
            <person name="Mustiga G.M."/>
            <person name="Amores F."/>
            <person name="Phillips W."/>
            <person name="Marelli J.P."/>
            <person name="May G.D."/>
            <person name="Shapiro H."/>
            <person name="Ma J."/>
            <person name="Bustamante C.D."/>
            <person name="Schnell R.J."/>
            <person name="Main D."/>
            <person name="Gilbert D."/>
            <person name="Parida L."/>
            <person name="Kuhn D.N."/>
        </authorList>
    </citation>
    <scope>NUCLEOTIDE SEQUENCE [LARGE SCALE GENOMIC DNA]</scope>
    <source>
        <strain evidence="2">cv. Matina 1-6</strain>
    </source>
</reference>
<dbReference type="Gramene" id="EOY02789">
    <property type="protein sequence ID" value="EOY02789"/>
    <property type="gene ID" value="TCM_017185"/>
</dbReference>
<name>A0A061EKH9_THECC</name>
<proteinExistence type="predicted"/>
<accession>A0A061EKH9</accession>
<sequence length="80" mass="9113">MNSVAQAGFFLMFQFCCLDKAEHDGGEEKRTWMFGDKTVMVQLAYCKEEKAVDEISVYLLYKKIRGTRGLLLDVAVPAQE</sequence>
<dbReference type="EMBL" id="CM001882">
    <property type="protein sequence ID" value="EOY02789.1"/>
    <property type="molecule type" value="Genomic_DNA"/>
</dbReference>
<protein>
    <submittedName>
        <fullName evidence="1">Uncharacterized protein</fullName>
    </submittedName>
</protein>
<dbReference type="InParanoid" id="A0A061EKH9"/>